<dbReference type="CDD" id="cd00761">
    <property type="entry name" value="Glyco_tranf_GTA_type"/>
    <property type="match status" value="1"/>
</dbReference>
<reference evidence="3" key="1">
    <citation type="submission" date="2019-01" db="EMBL/GenBank/DDBJ databases">
        <title>Cytophagaceae bacterium strain CAR-16.</title>
        <authorList>
            <person name="Chen W.-M."/>
        </authorList>
    </citation>
    <scope>NUCLEOTIDE SEQUENCE [LARGE SCALE GENOMIC DNA]</scope>
    <source>
        <strain evidence="3">WWJ-16</strain>
    </source>
</reference>
<evidence type="ECO:0000313" key="2">
    <source>
        <dbReference type="EMBL" id="RXR21887.1"/>
    </source>
</evidence>
<protein>
    <submittedName>
        <fullName evidence="2">Glycosyltransferase</fullName>
    </submittedName>
</protein>
<dbReference type="PANTHER" id="PTHR22916:SF3">
    <property type="entry name" value="UDP-GLCNAC:BETAGAL BETA-1,3-N-ACETYLGLUCOSAMINYLTRANSFERASE-LIKE PROTEIN 1"/>
    <property type="match status" value="1"/>
</dbReference>
<comment type="caution">
    <text evidence="2">The sequence shown here is derived from an EMBL/GenBank/DDBJ whole genome shotgun (WGS) entry which is preliminary data.</text>
</comment>
<dbReference type="InterPro" id="IPR029044">
    <property type="entry name" value="Nucleotide-diphossugar_trans"/>
</dbReference>
<name>A0A4Q1K731_9FLAO</name>
<dbReference type="SUPFAM" id="SSF53448">
    <property type="entry name" value="Nucleotide-diphospho-sugar transferases"/>
    <property type="match status" value="1"/>
</dbReference>
<dbReference type="GO" id="GO:0016758">
    <property type="term" value="F:hexosyltransferase activity"/>
    <property type="evidence" value="ECO:0007669"/>
    <property type="project" value="UniProtKB-ARBA"/>
</dbReference>
<organism evidence="2 3">
    <name type="scientific">Flavobacterium stagni</name>
    <dbReference type="NCBI Taxonomy" id="2506421"/>
    <lineage>
        <taxon>Bacteria</taxon>
        <taxon>Pseudomonadati</taxon>
        <taxon>Bacteroidota</taxon>
        <taxon>Flavobacteriia</taxon>
        <taxon>Flavobacteriales</taxon>
        <taxon>Flavobacteriaceae</taxon>
        <taxon>Flavobacterium</taxon>
    </lineage>
</organism>
<evidence type="ECO:0000259" key="1">
    <source>
        <dbReference type="Pfam" id="PF00535"/>
    </source>
</evidence>
<sequence>MSKVLLSIIIPVYKVEEYLAKCLDSVLEQGMDLATYEVIVINDGSPDNSKEIIESYLPNHPNLIFIDQENQGVSVARNKGLDRATGEFILFVDPDDAVFEHSIPPLLQIAQEQQLDILYLSLDLYDEAGNFLSHYENCGEEGVVSSGLIHPRRTFPATLYRRDLIGSIRFVKGITRGQDTVFNAMVQSLAQRCSYSNLKYYKYLQRETSSRSLVGNENAFKGCMLAIEAFIEFEQKHFSIASPASISYFFNLKVLFLQRQVEWGLLDTLDKNRYYRIKQFICDHQLEKVAKEVAKIYPYFGASYSVFASYHTVLQFKHHLFRKLSTWKQKALR</sequence>
<evidence type="ECO:0000313" key="3">
    <source>
        <dbReference type="Proteomes" id="UP000289857"/>
    </source>
</evidence>
<dbReference type="Pfam" id="PF00535">
    <property type="entry name" value="Glycos_transf_2"/>
    <property type="match status" value="1"/>
</dbReference>
<dbReference type="OrthoDB" id="396512at2"/>
<dbReference type="Proteomes" id="UP000289857">
    <property type="component" value="Unassembled WGS sequence"/>
</dbReference>
<accession>A0A4Q1K731</accession>
<feature type="domain" description="Glycosyltransferase 2-like" evidence="1">
    <location>
        <begin position="7"/>
        <end position="165"/>
    </location>
</feature>
<gene>
    <name evidence="2" type="ORF">EQG61_10415</name>
</gene>
<dbReference type="PANTHER" id="PTHR22916">
    <property type="entry name" value="GLYCOSYLTRANSFERASE"/>
    <property type="match status" value="1"/>
</dbReference>
<keyword evidence="2" id="KW-0808">Transferase</keyword>
<dbReference type="RefSeq" id="WP_129461861.1">
    <property type="nucleotide sequence ID" value="NZ_SBKN01000006.1"/>
</dbReference>
<dbReference type="AlphaFoldDB" id="A0A4Q1K731"/>
<dbReference type="InterPro" id="IPR001173">
    <property type="entry name" value="Glyco_trans_2-like"/>
</dbReference>
<dbReference type="EMBL" id="SBKN01000006">
    <property type="protein sequence ID" value="RXR21887.1"/>
    <property type="molecule type" value="Genomic_DNA"/>
</dbReference>
<proteinExistence type="predicted"/>
<keyword evidence="3" id="KW-1185">Reference proteome</keyword>
<dbReference type="Gene3D" id="3.90.550.10">
    <property type="entry name" value="Spore Coat Polysaccharide Biosynthesis Protein SpsA, Chain A"/>
    <property type="match status" value="1"/>
</dbReference>